<reference evidence="5 6" key="1">
    <citation type="submission" date="2024-10" db="EMBL/GenBank/DDBJ databases">
        <title>The Natural Products Discovery Center: Release of the First 8490 Sequenced Strains for Exploring Actinobacteria Biosynthetic Diversity.</title>
        <authorList>
            <person name="Kalkreuter E."/>
            <person name="Kautsar S.A."/>
            <person name="Yang D."/>
            <person name="Bader C.D."/>
            <person name="Teijaro C.N."/>
            <person name="Fluegel L."/>
            <person name="Davis C.M."/>
            <person name="Simpson J.R."/>
            <person name="Lauterbach L."/>
            <person name="Steele A.D."/>
            <person name="Gui C."/>
            <person name="Meng S."/>
            <person name="Li G."/>
            <person name="Viehrig K."/>
            <person name="Ye F."/>
            <person name="Su P."/>
            <person name="Kiefer A.F."/>
            <person name="Nichols A."/>
            <person name="Cepeda A.J."/>
            <person name="Yan W."/>
            <person name="Fan B."/>
            <person name="Jiang Y."/>
            <person name="Adhikari A."/>
            <person name="Zheng C.-J."/>
            <person name="Schuster L."/>
            <person name="Cowan T.M."/>
            <person name="Smanski M.J."/>
            <person name="Chevrette M.G."/>
            <person name="De Carvalho L.P.S."/>
            <person name="Shen B."/>
        </authorList>
    </citation>
    <scope>NUCLEOTIDE SEQUENCE [LARGE SCALE GENOMIC DNA]</scope>
    <source>
        <strain evidence="5 6">NPDC048320</strain>
    </source>
</reference>
<keyword evidence="6" id="KW-1185">Reference proteome</keyword>
<dbReference type="SUPFAM" id="SSF46689">
    <property type="entry name" value="Homeodomain-like"/>
    <property type="match status" value="1"/>
</dbReference>
<dbReference type="PANTHER" id="PTHR46796">
    <property type="entry name" value="HTH-TYPE TRANSCRIPTIONAL ACTIVATOR RHAS-RELATED"/>
    <property type="match status" value="1"/>
</dbReference>
<name>A0ABW7B161_9ACTN</name>
<dbReference type="InterPro" id="IPR018060">
    <property type="entry name" value="HTH_AraC"/>
</dbReference>
<dbReference type="PROSITE" id="PS01124">
    <property type="entry name" value="HTH_ARAC_FAMILY_2"/>
    <property type="match status" value="1"/>
</dbReference>
<dbReference type="Pfam" id="PF14525">
    <property type="entry name" value="AraC_binding_2"/>
    <property type="match status" value="1"/>
</dbReference>
<dbReference type="InterPro" id="IPR020449">
    <property type="entry name" value="Tscrpt_reg_AraC-type_HTH"/>
</dbReference>
<organism evidence="5 6">
    <name type="scientific">Streptomyces cinerochromogenes</name>
    <dbReference type="NCBI Taxonomy" id="66422"/>
    <lineage>
        <taxon>Bacteria</taxon>
        <taxon>Bacillati</taxon>
        <taxon>Actinomycetota</taxon>
        <taxon>Actinomycetes</taxon>
        <taxon>Kitasatosporales</taxon>
        <taxon>Streptomycetaceae</taxon>
        <taxon>Streptomyces</taxon>
    </lineage>
</organism>
<dbReference type="PRINTS" id="PR00032">
    <property type="entry name" value="HTHARAC"/>
</dbReference>
<evidence type="ECO:0000259" key="4">
    <source>
        <dbReference type="PROSITE" id="PS01124"/>
    </source>
</evidence>
<feature type="domain" description="HTH araC/xylS-type" evidence="4">
    <location>
        <begin position="209"/>
        <end position="310"/>
    </location>
</feature>
<dbReference type="InterPro" id="IPR050204">
    <property type="entry name" value="AraC_XylS_family_regulators"/>
</dbReference>
<keyword evidence="2" id="KW-0238">DNA-binding</keyword>
<keyword evidence="3" id="KW-0804">Transcription</keyword>
<dbReference type="InterPro" id="IPR035418">
    <property type="entry name" value="AraC-bd_2"/>
</dbReference>
<gene>
    <name evidence="5" type="ORF">ACGFZB_04180</name>
</gene>
<dbReference type="Proteomes" id="UP001604267">
    <property type="component" value="Unassembled WGS sequence"/>
</dbReference>
<dbReference type="PANTHER" id="PTHR46796:SF6">
    <property type="entry name" value="ARAC SUBFAMILY"/>
    <property type="match status" value="1"/>
</dbReference>
<proteinExistence type="predicted"/>
<dbReference type="SMART" id="SM00342">
    <property type="entry name" value="HTH_ARAC"/>
    <property type="match status" value="1"/>
</dbReference>
<protein>
    <submittedName>
        <fullName evidence="5">Helix-turn-helix domain-containing protein</fullName>
    </submittedName>
</protein>
<evidence type="ECO:0000313" key="6">
    <source>
        <dbReference type="Proteomes" id="UP001604267"/>
    </source>
</evidence>
<evidence type="ECO:0000313" key="5">
    <source>
        <dbReference type="EMBL" id="MFG3009649.1"/>
    </source>
</evidence>
<dbReference type="EMBL" id="JBICYV010000002">
    <property type="protein sequence ID" value="MFG3009649.1"/>
    <property type="molecule type" value="Genomic_DNA"/>
</dbReference>
<dbReference type="RefSeq" id="WP_392815392.1">
    <property type="nucleotide sequence ID" value="NZ_JBICYV010000002.1"/>
</dbReference>
<comment type="caution">
    <text evidence="5">The sequence shown here is derived from an EMBL/GenBank/DDBJ whole genome shotgun (WGS) entry which is preliminary data.</text>
</comment>
<keyword evidence="1" id="KW-0805">Transcription regulation</keyword>
<evidence type="ECO:0000256" key="1">
    <source>
        <dbReference type="ARBA" id="ARBA00023015"/>
    </source>
</evidence>
<evidence type="ECO:0000256" key="2">
    <source>
        <dbReference type="ARBA" id="ARBA00023125"/>
    </source>
</evidence>
<dbReference type="Gene3D" id="1.10.10.60">
    <property type="entry name" value="Homeodomain-like"/>
    <property type="match status" value="1"/>
</dbReference>
<dbReference type="InterPro" id="IPR009057">
    <property type="entry name" value="Homeodomain-like_sf"/>
</dbReference>
<accession>A0ABW7B161</accession>
<evidence type="ECO:0000256" key="3">
    <source>
        <dbReference type="ARBA" id="ARBA00023163"/>
    </source>
</evidence>
<sequence>MSWVLTTDAVPDRDRGPSWSDAVGRALVPVAVTPRDEPFDGGITTDALGCLRISRIEAGAKRISRTPALIARHPGDHVAFGLQVSGAATLVQDGRRAELGSGDLAVYDLARPFSLSCPQRFTTHVFQLPRPLLGVADSDIRRVTGVAIGTGHGFGAVLRPFLTTLADAAPSYPPAVGQRLAGHVVDLFATLIADRAGRDPDGAPDHLVQSVRAHIDRNLDEVSLSPESIARAHHISVRYLHRLFEGEGVTVSRLIQQRRLEACARELARRGRVTPTVSAVARRWGFVSPSHFSRAFRAAYGLSPREWRQVHTERGEGDRQGS</sequence>
<dbReference type="Pfam" id="PF12833">
    <property type="entry name" value="HTH_18"/>
    <property type="match status" value="1"/>
</dbReference>